<feature type="binding site" evidence="8">
    <location>
        <position position="12"/>
    </location>
    <ligand>
        <name>Mg(2+)</name>
        <dbReference type="ChEBI" id="CHEBI:18420"/>
    </ligand>
</feature>
<proteinExistence type="inferred from homology"/>
<name>A0A556TR54_BAGYA</name>
<evidence type="ECO:0000256" key="5">
    <source>
        <dbReference type="ARBA" id="ARBA00022842"/>
    </source>
</evidence>
<organism evidence="9 10">
    <name type="scientific">Bagarius yarrelli</name>
    <name type="common">Goonch</name>
    <name type="synonym">Bagrus yarrelli</name>
    <dbReference type="NCBI Taxonomy" id="175774"/>
    <lineage>
        <taxon>Eukaryota</taxon>
        <taxon>Metazoa</taxon>
        <taxon>Chordata</taxon>
        <taxon>Craniata</taxon>
        <taxon>Vertebrata</taxon>
        <taxon>Euteleostomi</taxon>
        <taxon>Actinopterygii</taxon>
        <taxon>Neopterygii</taxon>
        <taxon>Teleostei</taxon>
        <taxon>Ostariophysi</taxon>
        <taxon>Siluriformes</taxon>
        <taxon>Sisoridae</taxon>
        <taxon>Sisorinae</taxon>
        <taxon>Bagarius</taxon>
    </lineage>
</organism>
<evidence type="ECO:0000256" key="8">
    <source>
        <dbReference type="PIRSR" id="PIRSR031051-3"/>
    </source>
</evidence>
<evidence type="ECO:0000256" key="6">
    <source>
        <dbReference type="PIRSR" id="PIRSR031051-1"/>
    </source>
</evidence>
<keyword evidence="4" id="KW-0378">Hydrolase</keyword>
<keyword evidence="3 8" id="KW-0479">Metal-binding</keyword>
<feature type="active site" description="Nucleophile" evidence="6">
    <location>
        <position position="10"/>
    </location>
</feature>
<dbReference type="SUPFAM" id="SSF56784">
    <property type="entry name" value="HAD-like"/>
    <property type="match status" value="1"/>
</dbReference>
<evidence type="ECO:0000256" key="4">
    <source>
        <dbReference type="ARBA" id="ARBA00022801"/>
    </source>
</evidence>
<dbReference type="NCBIfam" id="TIGR01489">
    <property type="entry name" value="DKMTPPase-SF"/>
    <property type="match status" value="1"/>
</dbReference>
<keyword evidence="10" id="KW-1185">Reference proteome</keyword>
<feature type="binding site" evidence="8">
    <location>
        <position position="181"/>
    </location>
    <ligand>
        <name>Mg(2+)</name>
        <dbReference type="ChEBI" id="CHEBI:18420"/>
    </ligand>
</feature>
<feature type="binding site" evidence="7">
    <location>
        <position position="101"/>
    </location>
    <ligand>
        <name>substrate</name>
    </ligand>
</feature>
<dbReference type="OrthoDB" id="10267182at2759"/>
<protein>
    <submittedName>
        <fullName evidence="9">Putative phosphatase phospho2</fullName>
    </submittedName>
</protein>
<dbReference type="PANTHER" id="PTHR20889">
    <property type="entry name" value="PHOSPHATASE, ORPHAN 1, 2"/>
    <property type="match status" value="1"/>
</dbReference>
<reference evidence="9 10" key="1">
    <citation type="journal article" date="2019" name="Genome Biol. Evol.">
        <title>Whole-Genome Sequencing of the Giant Devil Catfish, Bagarius yarrelli.</title>
        <authorList>
            <person name="Jiang W."/>
            <person name="Lv Y."/>
            <person name="Cheng L."/>
            <person name="Yang K."/>
            <person name="Chao B."/>
            <person name="Wang X."/>
            <person name="Li Y."/>
            <person name="Pan X."/>
            <person name="You X."/>
            <person name="Zhang Y."/>
            <person name="Yang J."/>
            <person name="Li J."/>
            <person name="Zhang X."/>
            <person name="Liu S."/>
            <person name="Sun C."/>
            <person name="Yang J."/>
            <person name="Shi Q."/>
        </authorList>
    </citation>
    <scope>NUCLEOTIDE SEQUENCE [LARGE SCALE GENOMIC DNA]</scope>
    <source>
        <strain evidence="9">JWS20170419001</strain>
        <tissue evidence="9">Muscle</tissue>
    </source>
</reference>
<feature type="binding site" evidence="8">
    <location>
        <position position="10"/>
    </location>
    <ligand>
        <name>Mg(2+)</name>
        <dbReference type="ChEBI" id="CHEBI:18420"/>
    </ligand>
</feature>
<dbReference type="NCBIfam" id="TIGR01488">
    <property type="entry name" value="HAD-SF-IB"/>
    <property type="match status" value="1"/>
</dbReference>
<sequence length="247" mass="28042">MKKKVLVVFDFDHTLVDKNSDMWVIRCTPEQSLPAWLENSYQRGRWTEYMGRVFTYIGEQSVGPDAVRELMQTIPFTDGMIELLKFIYQNKSQIDCIIVSDSNTLFIDWILEAGGVTCAVDCVFSNPASVDQRGYIKVQGLHSHSCEHCPVNMCKQKVLRDFKARQVDTGVHYHTVCYVGDGTNDFCPMKALNEEDIAMPRTGYSLEKLLAKSRGKSTALKAQVIPWSSGTEILNQLKIIQQQAELF</sequence>
<keyword evidence="5 8" id="KW-0460">Magnesium</keyword>
<evidence type="ECO:0000256" key="1">
    <source>
        <dbReference type="ARBA" id="ARBA00001946"/>
    </source>
</evidence>
<dbReference type="InterPro" id="IPR016965">
    <property type="entry name" value="Pase_PHOSPHO-typ"/>
</dbReference>
<dbReference type="AlphaFoldDB" id="A0A556TR54"/>
<evidence type="ECO:0000313" key="9">
    <source>
        <dbReference type="EMBL" id="TSK42106.1"/>
    </source>
</evidence>
<comment type="caution">
    <text evidence="9">The sequence shown here is derived from an EMBL/GenBank/DDBJ whole genome shotgun (WGS) entry which is preliminary data.</text>
</comment>
<dbReference type="PANTHER" id="PTHR20889:SF1">
    <property type="entry name" value="PYRIDOXAL PHOSPHATE PHOSPHATASE PHOSPHO2"/>
    <property type="match status" value="1"/>
</dbReference>
<evidence type="ECO:0000256" key="7">
    <source>
        <dbReference type="PIRSR" id="PIRSR031051-2"/>
    </source>
</evidence>
<dbReference type="Gene3D" id="3.40.50.1000">
    <property type="entry name" value="HAD superfamily/HAD-like"/>
    <property type="match status" value="1"/>
</dbReference>
<evidence type="ECO:0000256" key="3">
    <source>
        <dbReference type="ARBA" id="ARBA00022723"/>
    </source>
</evidence>
<comment type="similarity">
    <text evidence="2">Belongs to the HAD-like hydrolase superfamily. PHOSPHO family.</text>
</comment>
<dbReference type="EMBL" id="VCAZ01000012">
    <property type="protein sequence ID" value="TSK42106.1"/>
    <property type="molecule type" value="Genomic_DNA"/>
</dbReference>
<feature type="active site" description="Proton donor" evidence="6">
    <location>
        <position position="12"/>
    </location>
</feature>
<gene>
    <name evidence="9" type="ORF">Baya_4574</name>
</gene>
<dbReference type="InterPro" id="IPR023214">
    <property type="entry name" value="HAD_sf"/>
</dbReference>
<evidence type="ECO:0000313" key="10">
    <source>
        <dbReference type="Proteomes" id="UP000319801"/>
    </source>
</evidence>
<dbReference type="Pfam" id="PF06888">
    <property type="entry name" value="Put_Phosphatase"/>
    <property type="match status" value="1"/>
</dbReference>
<comment type="cofactor">
    <cofactor evidence="1 8">
        <name>Mg(2+)</name>
        <dbReference type="ChEBI" id="CHEBI:18420"/>
    </cofactor>
</comment>
<evidence type="ECO:0000256" key="2">
    <source>
        <dbReference type="ARBA" id="ARBA00008541"/>
    </source>
</evidence>
<dbReference type="Proteomes" id="UP000319801">
    <property type="component" value="Unassembled WGS sequence"/>
</dbReference>
<dbReference type="GO" id="GO:0046872">
    <property type="term" value="F:metal ion binding"/>
    <property type="evidence" value="ECO:0007669"/>
    <property type="project" value="UniProtKB-KW"/>
</dbReference>
<dbReference type="GO" id="GO:0016791">
    <property type="term" value="F:phosphatase activity"/>
    <property type="evidence" value="ECO:0007669"/>
    <property type="project" value="InterPro"/>
</dbReference>
<dbReference type="PIRSF" id="PIRSF031051">
    <property type="entry name" value="PyrdxlP_Pase_PHOSPHO2"/>
    <property type="match status" value="1"/>
</dbReference>
<accession>A0A556TR54</accession>
<feature type="binding site" evidence="7">
    <location>
        <position position="21"/>
    </location>
    <ligand>
        <name>substrate</name>
    </ligand>
</feature>
<dbReference type="InterPro" id="IPR006384">
    <property type="entry name" value="HAD_hydro_PyrdxlP_Pase-like"/>
</dbReference>
<dbReference type="InterPro" id="IPR036412">
    <property type="entry name" value="HAD-like_sf"/>
</dbReference>